<dbReference type="Gene3D" id="1.10.10.60">
    <property type="entry name" value="Homeodomain-like"/>
    <property type="match status" value="1"/>
</dbReference>
<proteinExistence type="predicted"/>
<dbReference type="Pfam" id="PF02311">
    <property type="entry name" value="AraC_binding"/>
    <property type="match status" value="1"/>
</dbReference>
<dbReference type="InterPro" id="IPR011051">
    <property type="entry name" value="RmlC_Cupin_sf"/>
</dbReference>
<dbReference type="Pfam" id="PF12833">
    <property type="entry name" value="HTH_18"/>
    <property type="match status" value="1"/>
</dbReference>
<reference evidence="6" key="1">
    <citation type="journal article" date="2016" name="J. Mol. Catal., B Enzym.">
        <title>Enzymes in p-hydroxyphenylacetate degradation pathway of Acinetobacter baumannii.</title>
        <authorList>
            <person name="Thotsaporn K."/>
            <person name="Tinikul R."/>
            <person name="Maenpuen S."/>
            <person name="Phonbuppha J."/>
            <person name="Watthaisong P."/>
            <person name="Chenprakon P."/>
            <person name="Chaiyen P."/>
        </authorList>
    </citation>
    <scope>NUCLEOTIDE SEQUENCE</scope>
    <source>
        <strain evidence="6">TH</strain>
    </source>
</reference>
<dbReference type="RefSeq" id="WP_023896682.1">
    <property type="nucleotide sequence ID" value="NZ_CP150097.1"/>
</dbReference>
<dbReference type="PANTHER" id="PTHR43280:SF19">
    <property type="entry name" value="4-HYDROXYPHENYLACETATE CATABOLISM PROTEIN"/>
    <property type="match status" value="1"/>
</dbReference>
<evidence type="ECO:0000256" key="4">
    <source>
        <dbReference type="ARBA" id="ARBA00023163"/>
    </source>
</evidence>
<dbReference type="PRINTS" id="PR00032">
    <property type="entry name" value="HTHARAC"/>
</dbReference>
<keyword evidence="1" id="KW-0805">Transcription regulation</keyword>
<dbReference type="GO" id="GO:0043565">
    <property type="term" value="F:sequence-specific DNA binding"/>
    <property type="evidence" value="ECO:0007669"/>
    <property type="project" value="InterPro"/>
</dbReference>
<keyword evidence="2" id="KW-0238">DNA-binding</keyword>
<dbReference type="SUPFAM" id="SSF46689">
    <property type="entry name" value="Homeodomain-like"/>
    <property type="match status" value="1"/>
</dbReference>
<dbReference type="NCBIfam" id="TIGR02297">
    <property type="entry name" value="HpaA"/>
    <property type="match status" value="1"/>
</dbReference>
<feature type="domain" description="HTH araC/xylS-type" evidence="5">
    <location>
        <begin position="193"/>
        <end position="291"/>
    </location>
</feature>
<organism evidence="6">
    <name type="scientific">Acinetobacter baumannii</name>
    <dbReference type="NCBI Taxonomy" id="470"/>
    <lineage>
        <taxon>Bacteria</taxon>
        <taxon>Pseudomonadati</taxon>
        <taxon>Pseudomonadota</taxon>
        <taxon>Gammaproteobacteria</taxon>
        <taxon>Moraxellales</taxon>
        <taxon>Moraxellaceae</taxon>
        <taxon>Acinetobacter</taxon>
        <taxon>Acinetobacter calcoaceticus/baumannii complex</taxon>
    </lineage>
</organism>
<accession>A0A1W5W7P7</accession>
<evidence type="ECO:0000256" key="3">
    <source>
        <dbReference type="ARBA" id="ARBA00023159"/>
    </source>
</evidence>
<keyword evidence="4" id="KW-0804">Transcription</keyword>
<dbReference type="PANTHER" id="PTHR43280">
    <property type="entry name" value="ARAC-FAMILY TRANSCRIPTIONAL REGULATOR"/>
    <property type="match status" value="1"/>
</dbReference>
<sequence>MKNGMIPNLKMGEVYDQRYADAEIHYEALSKLALFFGMQMPAHRHDRFFQIHFLTKGTVRIFLDDVKYVCQAPVFFFTPPSVAHSFITDPNCEGHVLTVQQNIIWSLLEDGFQIQNFIPICLQRNNLEPMLQQSMDQIEKYLYQLKLEFETNQDGKDLALKSLINLIFLNVLRLSNAAPLRVKNCKNELSIFRKFNELIEDHFMEHWSLAQYASHLAITEARLNEICKRLADISSKKLIFDRQMQEAKRLLIFTDDSINEICYQLGFKDPAYFSRFFQRHAGIRPSDFRNQHIQQ</sequence>
<dbReference type="EMBL" id="KX671978">
    <property type="protein sequence ID" value="ARH02485.1"/>
    <property type="molecule type" value="Genomic_DNA"/>
</dbReference>
<dbReference type="SMART" id="SM00342">
    <property type="entry name" value="HTH_ARAC"/>
    <property type="match status" value="1"/>
</dbReference>
<dbReference type="InterPro" id="IPR020449">
    <property type="entry name" value="Tscrpt_reg_AraC-type_HTH"/>
</dbReference>
<name>A0A1W5W7P7_ACIBA</name>
<evidence type="ECO:0000256" key="2">
    <source>
        <dbReference type="ARBA" id="ARBA00023125"/>
    </source>
</evidence>
<keyword evidence="3" id="KW-0010">Activator</keyword>
<evidence type="ECO:0000313" key="6">
    <source>
        <dbReference type="EMBL" id="ARH02485.1"/>
    </source>
</evidence>
<dbReference type="Gene3D" id="2.60.120.10">
    <property type="entry name" value="Jelly Rolls"/>
    <property type="match status" value="1"/>
</dbReference>
<protein>
    <submittedName>
        <fullName evidence="6">Regulatory protein hpaA</fullName>
    </submittedName>
</protein>
<dbReference type="InterPro" id="IPR018060">
    <property type="entry name" value="HTH_AraC"/>
</dbReference>
<evidence type="ECO:0000256" key="1">
    <source>
        <dbReference type="ARBA" id="ARBA00023015"/>
    </source>
</evidence>
<dbReference type="AlphaFoldDB" id="A0A1W5W7P7"/>
<dbReference type="SUPFAM" id="SSF51182">
    <property type="entry name" value="RmlC-like cupins"/>
    <property type="match status" value="1"/>
</dbReference>
<dbReference type="InterPro" id="IPR011983">
    <property type="entry name" value="HpaA_TReg"/>
</dbReference>
<dbReference type="GO" id="GO:0003700">
    <property type="term" value="F:DNA-binding transcription factor activity"/>
    <property type="evidence" value="ECO:0007669"/>
    <property type="project" value="InterPro"/>
</dbReference>
<dbReference type="InterPro" id="IPR009057">
    <property type="entry name" value="Homeodomain-like_sf"/>
</dbReference>
<evidence type="ECO:0000259" key="5">
    <source>
        <dbReference type="PROSITE" id="PS01124"/>
    </source>
</evidence>
<dbReference type="InterPro" id="IPR003313">
    <property type="entry name" value="AraC-bd"/>
</dbReference>
<dbReference type="InterPro" id="IPR014710">
    <property type="entry name" value="RmlC-like_jellyroll"/>
</dbReference>
<dbReference type="PROSITE" id="PS01124">
    <property type="entry name" value="HTH_ARAC_FAMILY_2"/>
    <property type="match status" value="1"/>
</dbReference>